<accession>A0A165G979</accession>
<dbReference type="Proteomes" id="UP000204122">
    <property type="component" value="Segment"/>
</dbReference>
<dbReference type="GeneID" id="27422604"/>
<organism evidence="1 2">
    <name type="scientific">Maize yellow dwarf virus-RMV2</name>
    <dbReference type="NCBI Taxonomy" id="1833824"/>
    <lineage>
        <taxon>Viruses</taxon>
        <taxon>Riboviria</taxon>
        <taxon>Orthornavirae</taxon>
        <taxon>Pisuviricota</taxon>
        <taxon>Pisoniviricetes</taxon>
        <taxon>Sobelivirales</taxon>
        <taxon>Solemoviridae</taxon>
        <taxon>Polerovirus</taxon>
        <taxon>Polerovirus MAYMV</taxon>
        <taxon>Maize yellow mosaic virus</taxon>
    </lineage>
</organism>
<dbReference type="RefSeq" id="YP_009249806.1">
    <property type="nucleotide sequence ID" value="NC_029990.1"/>
</dbReference>
<dbReference type="OrthoDB" id="33169at10239"/>
<sequence length="275" mass="31354">MGGVPKASSDFMRCEVNFTGSLSYTEIPYHYGRRLAEFTASLQTIAFCILNPAYDAEALFRSVLLVLPLMLRDLPYTRGFPRDVWSAFARHAIRTGGNISPPPECFPTLQISPRARFMYRDFLQRIITGDSATRLAGSPFDFLGGLESFKLKLEGFCRRVEHLGGETCTRHIGVLSASLRLRRELRVGASRFMSRRDNLHLELLHLISLLGGDFHAATLHPTRLIDRCSVYLHNALGPAGHKDFWRLAGYDDLLDWDFDIRFFQDSIVQREFHQL</sequence>
<dbReference type="EMBL" id="KT992824">
    <property type="protein sequence ID" value="AMY26900.1"/>
    <property type="molecule type" value="Genomic_RNA"/>
</dbReference>
<proteinExistence type="predicted"/>
<protein>
    <submittedName>
        <fullName evidence="1">p0</fullName>
    </submittedName>
</protein>
<evidence type="ECO:0000313" key="1">
    <source>
        <dbReference type="EMBL" id="AMY26900.1"/>
    </source>
</evidence>
<dbReference type="KEGG" id="vg:27422604"/>
<evidence type="ECO:0000313" key="2">
    <source>
        <dbReference type="Proteomes" id="UP000204122"/>
    </source>
</evidence>
<reference evidence="1 2" key="1">
    <citation type="submission" date="2015-11" db="EMBL/GenBank/DDBJ databases">
        <title>A Novel Virus of the Genus Polerovirus Causing Symptoms Similar to Maize Yellow Dwarf Virus-RMV of Maize in China.</title>
        <authorList>
            <person name="Wang F."/>
        </authorList>
    </citation>
    <scope>NUCLEOTIDE SEQUENCE [LARGE SCALE GENOMIC DNA]</scope>
</reference>
<name>A0A165G979_9VIRU</name>